<evidence type="ECO:0000313" key="1">
    <source>
        <dbReference type="EMBL" id="HIX86249.1"/>
    </source>
</evidence>
<reference evidence="1" key="1">
    <citation type="journal article" date="2021" name="PeerJ">
        <title>Extensive microbial diversity within the chicken gut microbiome revealed by metagenomics and culture.</title>
        <authorList>
            <person name="Gilroy R."/>
            <person name="Ravi A."/>
            <person name="Getino M."/>
            <person name="Pursley I."/>
            <person name="Horton D.L."/>
            <person name="Alikhan N.F."/>
            <person name="Baker D."/>
            <person name="Gharbi K."/>
            <person name="Hall N."/>
            <person name="Watson M."/>
            <person name="Adriaenssens E.M."/>
            <person name="Foster-Nyarko E."/>
            <person name="Jarju S."/>
            <person name="Secka A."/>
            <person name="Antonio M."/>
            <person name="Oren A."/>
            <person name="Chaudhuri R.R."/>
            <person name="La Ragione R."/>
            <person name="Hildebrand F."/>
            <person name="Pallen M.J."/>
        </authorList>
    </citation>
    <scope>NUCLEOTIDE SEQUENCE</scope>
    <source>
        <strain evidence="1">ChiHecec2B26-12326</strain>
    </source>
</reference>
<dbReference type="SUPFAM" id="SSF88713">
    <property type="entry name" value="Glycoside hydrolase/deacetylase"/>
    <property type="match status" value="1"/>
</dbReference>
<name>A0A9D1XRP1_9BACT</name>
<organism evidence="1 2">
    <name type="scientific">Candidatus Parabacteroides intestinigallinarum</name>
    <dbReference type="NCBI Taxonomy" id="2838722"/>
    <lineage>
        <taxon>Bacteria</taxon>
        <taxon>Pseudomonadati</taxon>
        <taxon>Bacteroidota</taxon>
        <taxon>Bacteroidia</taxon>
        <taxon>Bacteroidales</taxon>
        <taxon>Tannerellaceae</taxon>
        <taxon>Parabacteroides</taxon>
    </lineage>
</organism>
<dbReference type="EMBL" id="DXEN01000051">
    <property type="protein sequence ID" value="HIX86249.1"/>
    <property type="molecule type" value="Genomic_DNA"/>
</dbReference>
<evidence type="ECO:0008006" key="3">
    <source>
        <dbReference type="Google" id="ProtNLM"/>
    </source>
</evidence>
<dbReference type="Proteomes" id="UP000823847">
    <property type="component" value="Unassembled WGS sequence"/>
</dbReference>
<dbReference type="GO" id="GO:0005975">
    <property type="term" value="P:carbohydrate metabolic process"/>
    <property type="evidence" value="ECO:0007669"/>
    <property type="project" value="InterPro"/>
</dbReference>
<protein>
    <recommendedName>
        <fullName evidence="3">Polysaccharide deacetylase</fullName>
    </recommendedName>
</protein>
<accession>A0A9D1XRP1</accession>
<proteinExistence type="predicted"/>
<gene>
    <name evidence="1" type="ORF">H9848_06545</name>
</gene>
<sequence length="328" mass="37358">MRILLTLDYELFLGERTGSVERCLVEPTRRLAEAAGPAGARFTLFVDATYLYRLFELKADYTALDAEYRRIVSHLRALKAAGHDLQLHIHPHWHYSTFENGRWRLDHTRYKLCDMPFEEARRIFTSAKNHLDEVLGYATHAFRAGGFSTQPTQRLTALFAQNGIRVDSSVCPGQRYQSPQQTYDYRTAPEGAAYRFGADINVPNPEGAFTEVPISMHTVSPLFYWKYVATRLLKVPGMRPWGDGQSVKATNESIRERLTRRTVSMATIDGFKIGALESAYQAARRRGDALFCVIGHPKLANPYSVRELSRFCELHKRTGDTFITISEI</sequence>
<comment type="caution">
    <text evidence="1">The sequence shown here is derived from an EMBL/GenBank/DDBJ whole genome shotgun (WGS) entry which is preliminary data.</text>
</comment>
<reference evidence="1" key="2">
    <citation type="submission" date="2021-04" db="EMBL/GenBank/DDBJ databases">
        <authorList>
            <person name="Gilroy R."/>
        </authorList>
    </citation>
    <scope>NUCLEOTIDE SEQUENCE</scope>
    <source>
        <strain evidence="1">ChiHecec2B26-12326</strain>
    </source>
</reference>
<dbReference type="AlphaFoldDB" id="A0A9D1XRP1"/>
<dbReference type="Gene3D" id="3.20.20.370">
    <property type="entry name" value="Glycoside hydrolase/deacetylase"/>
    <property type="match status" value="1"/>
</dbReference>
<dbReference type="InterPro" id="IPR011330">
    <property type="entry name" value="Glyco_hydro/deAcase_b/a-brl"/>
</dbReference>
<evidence type="ECO:0000313" key="2">
    <source>
        <dbReference type="Proteomes" id="UP000823847"/>
    </source>
</evidence>